<dbReference type="Proteomes" id="UP000032869">
    <property type="component" value="Unassembled WGS sequence"/>
</dbReference>
<dbReference type="OrthoDB" id="6457910at2"/>
<accession>A0A093SE98</accession>
<evidence type="ECO:0000259" key="1">
    <source>
        <dbReference type="Pfam" id="PF03061"/>
    </source>
</evidence>
<dbReference type="InterPro" id="IPR029069">
    <property type="entry name" value="HotDog_dom_sf"/>
</dbReference>
<dbReference type="RefSeq" id="WP_039308611.1">
    <property type="nucleotide sequence ID" value="NZ_JQHL01000021.1"/>
</dbReference>
<gene>
    <name evidence="3" type="ORF">JV35_19775</name>
    <name evidence="2" type="ORF">KP22_08500</name>
</gene>
<protein>
    <submittedName>
        <fullName evidence="2">Oxidoreductase</fullName>
    </submittedName>
</protein>
<dbReference type="EMBL" id="JQHL01000021">
    <property type="protein sequence ID" value="KFX13475.1"/>
    <property type="molecule type" value="Genomic_DNA"/>
</dbReference>
<dbReference type="STRING" id="55207.KP22_08500"/>
<keyword evidence="4" id="KW-1185">Reference proteome</keyword>
<dbReference type="eggNOG" id="ENOG5032EDZ">
    <property type="taxonomic scope" value="Bacteria"/>
</dbReference>
<evidence type="ECO:0000313" key="4">
    <source>
        <dbReference type="Proteomes" id="UP000032869"/>
    </source>
</evidence>
<dbReference type="Gene3D" id="3.10.129.10">
    <property type="entry name" value="Hotdog Thioesterase"/>
    <property type="match status" value="1"/>
</dbReference>
<dbReference type="Proteomes" id="UP000032874">
    <property type="component" value="Unassembled WGS sequence"/>
</dbReference>
<name>A0A093SE98_9GAMM</name>
<feature type="domain" description="Thioesterase" evidence="1">
    <location>
        <begin position="54"/>
        <end position="126"/>
    </location>
</feature>
<dbReference type="CDD" id="cd03443">
    <property type="entry name" value="PaaI_thioesterase"/>
    <property type="match status" value="1"/>
</dbReference>
<reference evidence="4 5" key="1">
    <citation type="submission" date="2014-08" db="EMBL/GenBank/DDBJ databases">
        <title>Genome sequences of NCPPB Pectobacterium isolates.</title>
        <authorList>
            <person name="Glover R.H."/>
            <person name="Sapp M."/>
            <person name="Elphinstone J."/>
        </authorList>
    </citation>
    <scope>NUCLEOTIDE SEQUENCE [LARGE SCALE GENOMIC DNA]</scope>
    <source>
        <strain evidence="3 4">NCPPB 2793</strain>
        <strain evidence="2 5">NCPPB 2795</strain>
    </source>
</reference>
<dbReference type="InterPro" id="IPR006683">
    <property type="entry name" value="Thioestr_dom"/>
</dbReference>
<evidence type="ECO:0000313" key="2">
    <source>
        <dbReference type="EMBL" id="KFX05892.1"/>
    </source>
</evidence>
<evidence type="ECO:0000313" key="3">
    <source>
        <dbReference type="EMBL" id="KFX13475.1"/>
    </source>
</evidence>
<dbReference type="Pfam" id="PF03061">
    <property type="entry name" value="4HBT"/>
    <property type="match status" value="1"/>
</dbReference>
<proteinExistence type="predicted"/>
<evidence type="ECO:0000313" key="5">
    <source>
        <dbReference type="Proteomes" id="UP000032874"/>
    </source>
</evidence>
<dbReference type="EMBL" id="JQHM01000002">
    <property type="protein sequence ID" value="KFX05892.1"/>
    <property type="molecule type" value="Genomic_DNA"/>
</dbReference>
<dbReference type="GO" id="GO:0016790">
    <property type="term" value="F:thiolester hydrolase activity"/>
    <property type="evidence" value="ECO:0007669"/>
    <property type="project" value="UniProtKB-ARBA"/>
</dbReference>
<organism evidence="2 5">
    <name type="scientific">Pectobacterium betavasculorum</name>
    <dbReference type="NCBI Taxonomy" id="55207"/>
    <lineage>
        <taxon>Bacteria</taxon>
        <taxon>Pseudomonadati</taxon>
        <taxon>Pseudomonadota</taxon>
        <taxon>Gammaproteobacteria</taxon>
        <taxon>Enterobacterales</taxon>
        <taxon>Pectobacteriaceae</taxon>
        <taxon>Pectobacterium</taxon>
    </lineage>
</organism>
<dbReference type="SUPFAM" id="SSF54637">
    <property type="entry name" value="Thioesterase/thiol ester dehydrase-isomerase"/>
    <property type="match status" value="1"/>
</dbReference>
<comment type="caution">
    <text evidence="2">The sequence shown here is derived from an EMBL/GenBank/DDBJ whole genome shotgun (WGS) entry which is preliminary data.</text>
</comment>
<dbReference type="AlphaFoldDB" id="A0A093SE98"/>
<sequence length="143" mass="14950">MTENDLASLFNNSALFKALGFNIIEIKDDAIVMEINDDNPCHQGGFGVLTSLGINGAVISAALESAIGLCGFNALGREPAGVVELSVKILRVIRKKPCRVEAHVDNKNNNVAFISATLISARGGICATGTGIVLKSKATEVIP</sequence>